<dbReference type="SUPFAM" id="SSF63817">
    <property type="entry name" value="Sortase"/>
    <property type="match status" value="1"/>
</dbReference>
<dbReference type="CDD" id="cd06165">
    <property type="entry name" value="Sortase_A"/>
    <property type="match status" value="1"/>
</dbReference>
<dbReference type="GO" id="GO:0006508">
    <property type="term" value="P:proteolysis"/>
    <property type="evidence" value="ECO:0007669"/>
    <property type="project" value="UniProtKB-KW"/>
</dbReference>
<dbReference type="InterPro" id="IPR023365">
    <property type="entry name" value="Sortase_dom-sf"/>
</dbReference>
<feature type="transmembrane region" description="Helical" evidence="5">
    <location>
        <begin position="16"/>
        <end position="36"/>
    </location>
</feature>
<proteinExistence type="predicted"/>
<keyword evidence="2" id="KW-0378">Hydrolase</keyword>
<dbReference type="InterPro" id="IPR005754">
    <property type="entry name" value="Sortase"/>
</dbReference>
<accession>A0NJQ8</accession>
<dbReference type="InterPro" id="IPR042007">
    <property type="entry name" value="Sortase_A"/>
</dbReference>
<dbReference type="Proteomes" id="UP000003346">
    <property type="component" value="Unassembled WGS sequence"/>
</dbReference>
<comment type="caution">
    <text evidence="6">The sequence shown here is derived from an EMBL/GenBank/DDBJ whole genome shotgun (WGS) entry which is preliminary data.</text>
</comment>
<evidence type="ECO:0000256" key="1">
    <source>
        <dbReference type="ARBA" id="ARBA00022670"/>
    </source>
</evidence>
<keyword evidence="5" id="KW-0472">Membrane</keyword>
<gene>
    <name evidence="6" type="primary">srtA</name>
    <name evidence="6" type="ORF">OENOO_59034</name>
</gene>
<evidence type="ECO:0000256" key="4">
    <source>
        <dbReference type="PIRSR" id="PIRSR605754-1"/>
    </source>
</evidence>
<keyword evidence="3" id="KW-0788">Thiol protease</keyword>
<dbReference type="HOGENOM" id="CLU_857375_0_0_9"/>
<keyword evidence="5" id="KW-1133">Transmembrane helix</keyword>
<evidence type="ECO:0000256" key="5">
    <source>
        <dbReference type="SAM" id="Phobius"/>
    </source>
</evidence>
<feature type="active site" description="Acyl-thioester intermediate" evidence="4">
    <location>
        <position position="221"/>
    </location>
</feature>
<feature type="active site" description="Proton donor/acceptor" evidence="4">
    <location>
        <position position="138"/>
    </location>
</feature>
<reference evidence="6 7" key="1">
    <citation type="submission" date="2006-11" db="EMBL/GenBank/DDBJ databases">
        <authorList>
            <consortium name="Laboratoire de Microbiologie (Universite Bourgogne)"/>
            <consortium name="GENOME Express"/>
            <consortium name="UMR Oenologie Ampelologie (Universite Bordeaux 2)"/>
            <person name="Guzzo J."/>
        </authorList>
    </citation>
    <scope>NUCLEOTIDE SEQUENCE [LARGE SCALE GENOMIC DNA]</scope>
    <source>
        <strain evidence="6 7">ATCC BAA-1163</strain>
    </source>
</reference>
<dbReference type="Pfam" id="PF04203">
    <property type="entry name" value="Sortase"/>
    <property type="match status" value="1"/>
</dbReference>
<evidence type="ECO:0000313" key="7">
    <source>
        <dbReference type="Proteomes" id="UP000003346"/>
    </source>
</evidence>
<dbReference type="GO" id="GO:0008234">
    <property type="term" value="F:cysteine-type peptidase activity"/>
    <property type="evidence" value="ECO:0007669"/>
    <property type="project" value="UniProtKB-KW"/>
</dbReference>
<dbReference type="EMBL" id="AAUV01000054">
    <property type="protein sequence ID" value="EAV39285.1"/>
    <property type="molecule type" value="Genomic_DNA"/>
</dbReference>
<name>A0NJQ8_OENOE</name>
<dbReference type="AlphaFoldDB" id="A0NJQ8"/>
<dbReference type="Gene3D" id="2.40.260.10">
    <property type="entry name" value="Sortase"/>
    <property type="match status" value="1"/>
</dbReference>
<keyword evidence="1" id="KW-0645">Protease</keyword>
<organism evidence="6 7">
    <name type="scientific">Oenococcus oeni ATCC BAA-1163</name>
    <dbReference type="NCBI Taxonomy" id="379360"/>
    <lineage>
        <taxon>Bacteria</taxon>
        <taxon>Bacillati</taxon>
        <taxon>Bacillota</taxon>
        <taxon>Bacilli</taxon>
        <taxon>Lactobacillales</taxon>
        <taxon>Lactobacillaceae</taxon>
        <taxon>Oenococcus</taxon>
    </lineage>
</organism>
<sequence length="301" mass="34493">MSKKKTRVNKKRSFKHWLITISLFLLSIGLLSYWGYQHYQELLAKVEPLKVYQPKKTSSKISKSESDTDYAKDILKMVEWNPHADQGKTKIGYVGIPSRHILLPIYVNPYSSSTLNLGAASIKGEKMGQATNFTLAAHNFNNHVTGFSALQLTENKNAPYLTSSGTHSVQALKNTKVYTIDKKYLYVYKVKVQNTVYKTKVSVMDSNNTINGQPTLTIISCLFPNINYRIITRATLLVKYPVLKAPKDLLKVFDMRINQTNAHVNWWNPGQEEGSNMELWEDLRINELSFQRVICFRVCKF</sequence>
<evidence type="ECO:0000313" key="6">
    <source>
        <dbReference type="EMBL" id="EAV39285.1"/>
    </source>
</evidence>
<protein>
    <submittedName>
        <fullName evidence="6">Sortase</fullName>
    </submittedName>
</protein>
<evidence type="ECO:0000256" key="3">
    <source>
        <dbReference type="ARBA" id="ARBA00022807"/>
    </source>
</evidence>
<evidence type="ECO:0000256" key="2">
    <source>
        <dbReference type="ARBA" id="ARBA00022801"/>
    </source>
</evidence>
<keyword evidence="5" id="KW-0812">Transmembrane</keyword>